<dbReference type="EMBL" id="JABXWD010000724">
    <property type="protein sequence ID" value="MBV6343664.1"/>
    <property type="molecule type" value="Genomic_DNA"/>
</dbReference>
<protein>
    <submittedName>
        <fullName evidence="1">Uncharacterized protein</fullName>
    </submittedName>
</protein>
<gene>
    <name evidence="1" type="ORF">HWQ67_19020</name>
</gene>
<dbReference type="Proteomes" id="UP001196980">
    <property type="component" value="Unassembled WGS sequence"/>
</dbReference>
<organism evidence="1 2">
    <name type="scientific">Candidatus Magnetobacterium casense</name>
    <dbReference type="NCBI Taxonomy" id="1455061"/>
    <lineage>
        <taxon>Bacteria</taxon>
        <taxon>Pseudomonadati</taxon>
        <taxon>Nitrospirota</taxon>
        <taxon>Thermodesulfovibrionia</taxon>
        <taxon>Thermodesulfovibrionales</taxon>
        <taxon>Candidatus Magnetobacteriaceae</taxon>
        <taxon>Candidatus Magnetobacterium</taxon>
    </lineage>
</organism>
<sequence>MLPILGAQIEQELGDRDRWLVPNRVYHMNFRWDDIEKREGVYTFPAWAFDNIARLDAKLGKDNYRLIIGVKCTPVIYSIPPHARNSPPAPQHYDKFAHFCASVCDVFKPWGIELWNEPEFPAGGDNQEYYGGFGADGFRYGDMVRVVYDYLTLKQTGTKVIAGASYGLTNRDGALVFLRLAVEAGMKSDYWSWHGYIWDWEVWTNLDKFRDLLRFSWDAQEIYNVPQILSEFAVIRKNPREREASRIRQAELMQYMIIHREITNIECMLWYMLADNGWYHCSMVMGDTQYPVYQVWRQPQWTTTV</sequence>
<evidence type="ECO:0000313" key="2">
    <source>
        <dbReference type="Proteomes" id="UP001196980"/>
    </source>
</evidence>
<keyword evidence="2" id="KW-1185">Reference proteome</keyword>
<reference evidence="1 2" key="1">
    <citation type="journal article" date="2020" name="J Geophys Res Biogeosci">
        <title>Magnetotaxis as an Adaptation to Enable Bacterial Shuttling of Microbial Sulfur and Sulfur Cycling Across Aquatic Oxic#Anoxic Interfaces.</title>
        <authorList>
            <person name="Li J."/>
            <person name="Liu P."/>
            <person name="Wang J."/>
            <person name="Roberts A.P."/>
            <person name="Pan Y."/>
        </authorList>
    </citation>
    <scope>NUCLEOTIDE SEQUENCE [LARGE SCALE GENOMIC DNA]</scope>
    <source>
        <strain evidence="1 2">MYR-1_YQ</strain>
    </source>
</reference>
<accession>A0ABS6S486</accession>
<comment type="caution">
    <text evidence="1">The sequence shown here is derived from an EMBL/GenBank/DDBJ whole genome shotgun (WGS) entry which is preliminary data.</text>
</comment>
<proteinExistence type="predicted"/>
<evidence type="ECO:0000313" key="1">
    <source>
        <dbReference type="EMBL" id="MBV6343664.1"/>
    </source>
</evidence>
<name>A0ABS6S486_9BACT</name>
<dbReference type="RefSeq" id="WP_218254281.1">
    <property type="nucleotide sequence ID" value="NZ_JABXWD010000724.1"/>
</dbReference>